<name>A0A8S4PKX7_OWEFU</name>
<dbReference type="OrthoDB" id="529273at2759"/>
<evidence type="ECO:0000256" key="3">
    <source>
        <dbReference type="ARBA" id="ARBA00023180"/>
    </source>
</evidence>
<comment type="caution">
    <text evidence="5">The sequence shown here is derived from an EMBL/GenBank/DDBJ whole genome shotgun (WGS) entry which is preliminary data.</text>
</comment>
<sequence length="421" mass="49500">SNTNWISRMNEKADFCDRKITFYGNSFAMLRGVLINKTLGEIQHSGDKFASDKYKYKRGFFTVNSTVNFWGTAGVTYPFIKHPVHYRNHLNEWNKVIISQTLTNPKYVRKEFFIAITRYEYLNIWHAATDIYGAFLLTKFFNKSPETVNILIVDDRPPCYIDPVWKALFNSTTFYADLPDGTYFKNLAWSMVGYSTPMSYLDTPILPYFNDFHNFMLRLTKSNIHFSIQNTTTNLNHQNIQNAQNIASMIDSVRKSNKTRDFKMTDICDDITIAVLWRHEFNRSIKDLGPLERKISNEEELIRKIRVRFQDFTVVDFDPGDYTPQDQAALFTQVDILIGMHGAGLTNILYMAPFSGLIELFPFGQNENYFRALTRWRQVYYMRWMNIKPELENTKTHFTHVTPEEILHLIDLMKTDLRKHC</sequence>
<evidence type="ECO:0000256" key="1">
    <source>
        <dbReference type="ARBA" id="ARBA00022676"/>
    </source>
</evidence>
<keyword evidence="3" id="KW-0325">Glycoprotein</keyword>
<dbReference type="InterPro" id="IPR007657">
    <property type="entry name" value="Glycosyltransferase_61"/>
</dbReference>
<dbReference type="Proteomes" id="UP000749559">
    <property type="component" value="Unassembled WGS sequence"/>
</dbReference>
<evidence type="ECO:0000313" key="5">
    <source>
        <dbReference type="EMBL" id="CAH1794041.1"/>
    </source>
</evidence>
<accession>A0A8S4PKX7</accession>
<dbReference type="InterPro" id="IPR049625">
    <property type="entry name" value="Glyco_transf_61_cat"/>
</dbReference>
<evidence type="ECO:0000259" key="4">
    <source>
        <dbReference type="Pfam" id="PF04577"/>
    </source>
</evidence>
<evidence type="ECO:0000256" key="2">
    <source>
        <dbReference type="ARBA" id="ARBA00022679"/>
    </source>
</evidence>
<feature type="non-terminal residue" evidence="5">
    <location>
        <position position="421"/>
    </location>
</feature>
<keyword evidence="6" id="KW-1185">Reference proteome</keyword>
<keyword evidence="2" id="KW-0808">Transferase</keyword>
<dbReference type="Pfam" id="PF04577">
    <property type="entry name" value="Glyco_transf_61"/>
    <property type="match status" value="1"/>
</dbReference>
<organism evidence="5 6">
    <name type="scientific">Owenia fusiformis</name>
    <name type="common">Polychaete worm</name>
    <dbReference type="NCBI Taxonomy" id="6347"/>
    <lineage>
        <taxon>Eukaryota</taxon>
        <taxon>Metazoa</taxon>
        <taxon>Spiralia</taxon>
        <taxon>Lophotrochozoa</taxon>
        <taxon>Annelida</taxon>
        <taxon>Polychaeta</taxon>
        <taxon>Sedentaria</taxon>
        <taxon>Canalipalpata</taxon>
        <taxon>Sabellida</taxon>
        <taxon>Oweniida</taxon>
        <taxon>Oweniidae</taxon>
        <taxon>Owenia</taxon>
    </lineage>
</organism>
<gene>
    <name evidence="5" type="ORF">OFUS_LOCUS18812</name>
</gene>
<evidence type="ECO:0000313" key="6">
    <source>
        <dbReference type="Proteomes" id="UP000749559"/>
    </source>
</evidence>
<proteinExistence type="predicted"/>
<dbReference type="GO" id="GO:0016757">
    <property type="term" value="F:glycosyltransferase activity"/>
    <property type="evidence" value="ECO:0007669"/>
    <property type="project" value="UniProtKB-KW"/>
</dbReference>
<dbReference type="AlphaFoldDB" id="A0A8S4PKX7"/>
<protein>
    <recommendedName>
        <fullName evidence="4">Glycosyltransferase 61 catalytic domain-containing protein</fullName>
    </recommendedName>
</protein>
<feature type="domain" description="Glycosyltransferase 61 catalytic" evidence="4">
    <location>
        <begin position="292"/>
        <end position="356"/>
    </location>
</feature>
<reference evidence="5" key="1">
    <citation type="submission" date="2022-03" db="EMBL/GenBank/DDBJ databases">
        <authorList>
            <person name="Martin C."/>
        </authorList>
    </citation>
    <scope>NUCLEOTIDE SEQUENCE</scope>
</reference>
<dbReference type="PANTHER" id="PTHR20961">
    <property type="entry name" value="GLYCOSYLTRANSFERASE"/>
    <property type="match status" value="1"/>
</dbReference>
<keyword evidence="1" id="KW-0328">Glycosyltransferase</keyword>
<dbReference type="EMBL" id="CAIIXF020000009">
    <property type="protein sequence ID" value="CAH1794041.1"/>
    <property type="molecule type" value="Genomic_DNA"/>
</dbReference>